<feature type="domain" description="Tyr recombinase" evidence="2">
    <location>
        <begin position="68"/>
        <end position="286"/>
    </location>
</feature>
<keyword evidence="4" id="KW-1185">Reference proteome</keyword>
<dbReference type="InterPro" id="IPR013762">
    <property type="entry name" value="Integrase-like_cat_sf"/>
</dbReference>
<organism evidence="3 4">
    <name type="scientific">Nissabacter archeti</name>
    <dbReference type="NCBI Taxonomy" id="1917880"/>
    <lineage>
        <taxon>Bacteria</taxon>
        <taxon>Pseudomonadati</taxon>
        <taxon>Pseudomonadota</taxon>
        <taxon>Gammaproteobacteria</taxon>
        <taxon>Enterobacterales</taxon>
        <taxon>Yersiniaceae</taxon>
        <taxon>Nissabacter</taxon>
    </lineage>
</organism>
<comment type="caution">
    <text evidence="3">The sequence shown here is derived from an EMBL/GenBank/DDBJ whole genome shotgun (WGS) entry which is preliminary data.</text>
</comment>
<keyword evidence="1" id="KW-0233">DNA recombination</keyword>
<dbReference type="InterPro" id="IPR011010">
    <property type="entry name" value="DNA_brk_join_enz"/>
</dbReference>
<dbReference type="InterPro" id="IPR002104">
    <property type="entry name" value="Integrase_catalytic"/>
</dbReference>
<reference evidence="4" key="2">
    <citation type="submission" date="2023-07" db="EMBL/GenBank/DDBJ databases">
        <title>Genome-inferred correspondence between phylogeny and metabolic traits in the wild Drosophila gut microbiome.</title>
        <authorList>
            <person name="Bueno E."/>
            <person name="Blow F."/>
            <person name="Douglas A.E."/>
        </authorList>
    </citation>
    <scope>NUCLEOTIDE SEQUENCE [LARGE SCALE GENOMIC DNA]</scope>
    <source>
        <strain evidence="4">JGM97</strain>
    </source>
</reference>
<sequence length="407" mass="46671">MKVGEWANPGSMYRDRQGKLMKPAARASILGHIRIFFHDLQEWGWIAVRFSPGRVFRAPRSLTSMVGPEPRVVADDIWCKLLNAGQNLQESDLPNCVAYPYFYPLEMVRALSVLWLFGGLRRDEILRMRCGCIRWQISKEHDGQRICLLDVPVSKTYVAFTKPVDPIVGEYIERWEQVRNMQPSQEDPKTGESVHFLFMHRRKRVHGSYINNSLIPLLCKKAGIPEQDARGRITSHRARATMASQLYNAREPLDIFELQKWLGHASPESTRHYVDITPTRLAGSLEKAGYFERNRRMVSVLIDQDAIAEGVAQAGNPWRYYDLGHGLCTYDFFEQCPHRMACAKCSFYIPKSSSEAQYLEGRQNLLKLMQEIPLTEDEQAAVENDMDAIDRLLTRLSGVPAPGRQKK</sequence>
<dbReference type="SUPFAM" id="SSF56349">
    <property type="entry name" value="DNA breaking-rejoining enzymes"/>
    <property type="match status" value="1"/>
</dbReference>
<gene>
    <name evidence="3" type="ORF">JK232_18160</name>
</gene>
<dbReference type="Proteomes" id="UP000680634">
    <property type="component" value="Unassembled WGS sequence"/>
</dbReference>
<evidence type="ECO:0000313" key="4">
    <source>
        <dbReference type="Proteomes" id="UP000680634"/>
    </source>
</evidence>
<evidence type="ECO:0000259" key="2">
    <source>
        <dbReference type="PROSITE" id="PS51898"/>
    </source>
</evidence>
<proteinExistence type="predicted"/>
<accession>A0ABS5JLJ9</accession>
<reference evidence="3 4" key="1">
    <citation type="submission" date="2020-12" db="EMBL/GenBank/DDBJ databases">
        <authorList>
            <person name="Mcmullen J.G."/>
        </authorList>
    </citation>
    <scope>NUCLEOTIDE SEQUENCE [LARGE SCALE GENOMIC DNA]</scope>
    <source>
        <strain evidence="3 4">JGM97</strain>
    </source>
</reference>
<evidence type="ECO:0000313" key="3">
    <source>
        <dbReference type="EMBL" id="MBS0970815.1"/>
    </source>
</evidence>
<name>A0ABS5JLJ9_9GAMM</name>
<dbReference type="EMBL" id="JAERKB010000013">
    <property type="protein sequence ID" value="MBS0970815.1"/>
    <property type="molecule type" value="Genomic_DNA"/>
</dbReference>
<dbReference type="Gene3D" id="1.10.443.10">
    <property type="entry name" value="Intergrase catalytic core"/>
    <property type="match status" value="1"/>
</dbReference>
<dbReference type="PROSITE" id="PS51898">
    <property type="entry name" value="TYR_RECOMBINASE"/>
    <property type="match status" value="1"/>
</dbReference>
<evidence type="ECO:0000256" key="1">
    <source>
        <dbReference type="ARBA" id="ARBA00023172"/>
    </source>
</evidence>
<protein>
    <submittedName>
        <fullName evidence="3">Tyrosine-type recombinase/integrase</fullName>
    </submittedName>
</protein>
<dbReference type="Pfam" id="PF00589">
    <property type="entry name" value="Phage_integrase"/>
    <property type="match status" value="1"/>
</dbReference>